<protein>
    <submittedName>
        <fullName evidence="2">PMT family glycosyltransferase, 4-amino-4-deoxy-L-arabinose transferase</fullName>
    </submittedName>
</protein>
<feature type="transmembrane region" description="Helical" evidence="1">
    <location>
        <begin position="139"/>
        <end position="156"/>
    </location>
</feature>
<feature type="transmembrane region" description="Helical" evidence="1">
    <location>
        <begin position="490"/>
        <end position="508"/>
    </location>
</feature>
<evidence type="ECO:0000313" key="3">
    <source>
        <dbReference type="Proteomes" id="UP000006055"/>
    </source>
</evidence>
<feature type="transmembrane region" description="Helical" evidence="1">
    <location>
        <begin position="22"/>
        <end position="44"/>
    </location>
</feature>
<dbReference type="EMBL" id="CP003360">
    <property type="protein sequence ID" value="AFM25503.1"/>
    <property type="molecule type" value="Genomic_DNA"/>
</dbReference>
<dbReference type="AlphaFoldDB" id="I4C7G2"/>
<dbReference type="STRING" id="706587.Desti_2833"/>
<gene>
    <name evidence="2" type="ordered locus">Desti_2833</name>
</gene>
<dbReference type="KEGG" id="dti:Desti_2833"/>
<evidence type="ECO:0000256" key="1">
    <source>
        <dbReference type="SAM" id="Phobius"/>
    </source>
</evidence>
<feature type="transmembrane region" description="Helical" evidence="1">
    <location>
        <begin position="162"/>
        <end position="180"/>
    </location>
</feature>
<keyword evidence="1" id="KW-0812">Transmembrane</keyword>
<proteinExistence type="predicted"/>
<keyword evidence="1" id="KW-0472">Membrane</keyword>
<feature type="transmembrane region" description="Helical" evidence="1">
    <location>
        <begin position="431"/>
        <end position="450"/>
    </location>
</feature>
<dbReference type="HOGENOM" id="CLU_416048_0_0_7"/>
<feature type="transmembrane region" description="Helical" evidence="1">
    <location>
        <begin position="274"/>
        <end position="293"/>
    </location>
</feature>
<dbReference type="RefSeq" id="WP_014810641.1">
    <property type="nucleotide sequence ID" value="NC_018025.1"/>
</dbReference>
<dbReference type="Proteomes" id="UP000006055">
    <property type="component" value="Chromosome"/>
</dbReference>
<feature type="transmembrane region" description="Helical" evidence="1">
    <location>
        <begin position="104"/>
        <end position="132"/>
    </location>
</feature>
<sequence>MVNYIPGKEQPFLDAVSRHWKIVFLLALGFFHVILTLTILPAHLSIDEAIYHMMARDFPARGLEVFTGYPEYSSREMLHQFMRVYSGRTFSQYPYLYPVLTTPWYFVFGFYGLFLINSFAFAGVVLLVYLLARDLFSDNDLAANSCLVFVLGTYAWEYSQAAWPHMTALLFTTTAFYLAVKSYNSENTSHRLLLALTAGLVAGFAPGIRLDTILVLGAILMIFLLSRPWRPLETIAVAAGSLPGLAVLSWTNSIKFGTFNPLSYGTPLDGYVPTVPWVLAGAGLSGLVLLWILTRSPVTRFLKQHWGYALGGICLAALLVLVIPHTRTMVLQVSVGMLMMVVDLRFRDPAIIEQALRTTSSGAIVYILGLKKSLIQSLPYLTAALWIPVFRILRGSSETRSLLILFVVPILLGAFFGFTRDHGGLCLNLRFFLAALPFTSILTAFALRTISTEWSVPDGPMVWISAIGLGAAVFFLFVGRNVMDVEALELPLLNLPLILATTLLILVIGGDLLKGTLGSFVRHTAFVILAISLTWASLTAFFYDYPLHSRQRAVNYEMGEKVLPLIPDDSVFFTAPFIDPFLKLVEKPRLRIGFPGRDRFADFPKIVEFYLKSHKRVFAAFPEGFWNELTRGPLSQFSINPLLSMPGCIVAEITASKAD</sequence>
<keyword evidence="3" id="KW-1185">Reference proteome</keyword>
<feature type="transmembrane region" description="Helical" evidence="1">
    <location>
        <begin position="399"/>
        <end position="419"/>
    </location>
</feature>
<accession>I4C7G2</accession>
<evidence type="ECO:0000313" key="2">
    <source>
        <dbReference type="EMBL" id="AFM25503.1"/>
    </source>
</evidence>
<keyword evidence="2" id="KW-0808">Transferase</keyword>
<feature type="transmembrane region" description="Helical" evidence="1">
    <location>
        <begin position="305"/>
        <end position="323"/>
    </location>
</feature>
<dbReference type="eggNOG" id="COG1807">
    <property type="taxonomic scope" value="Bacteria"/>
</dbReference>
<reference evidence="3" key="1">
    <citation type="submission" date="2012-06" db="EMBL/GenBank/DDBJ databases">
        <title>Complete sequence of chromosome of Desulfomonile tiedjei DSM 6799.</title>
        <authorList>
            <person name="Lucas S."/>
            <person name="Copeland A."/>
            <person name="Lapidus A."/>
            <person name="Glavina del Rio T."/>
            <person name="Dalin E."/>
            <person name="Tice H."/>
            <person name="Bruce D."/>
            <person name="Goodwin L."/>
            <person name="Pitluck S."/>
            <person name="Peters L."/>
            <person name="Ovchinnikova G."/>
            <person name="Zeytun A."/>
            <person name="Lu M."/>
            <person name="Kyrpides N."/>
            <person name="Mavromatis K."/>
            <person name="Ivanova N."/>
            <person name="Brettin T."/>
            <person name="Detter J.C."/>
            <person name="Han C."/>
            <person name="Larimer F."/>
            <person name="Land M."/>
            <person name="Hauser L."/>
            <person name="Markowitz V."/>
            <person name="Cheng J.-F."/>
            <person name="Hugenholtz P."/>
            <person name="Woyke T."/>
            <person name="Wu D."/>
            <person name="Spring S."/>
            <person name="Schroeder M."/>
            <person name="Brambilla E."/>
            <person name="Klenk H.-P."/>
            <person name="Eisen J.A."/>
        </authorList>
    </citation>
    <scope>NUCLEOTIDE SEQUENCE [LARGE SCALE GENOMIC DNA]</scope>
    <source>
        <strain evidence="3">ATCC 49306 / DSM 6799 / DCB-1</strain>
    </source>
</reference>
<organism evidence="2 3">
    <name type="scientific">Desulfomonile tiedjei (strain ATCC 49306 / DSM 6799 / DCB-1)</name>
    <dbReference type="NCBI Taxonomy" id="706587"/>
    <lineage>
        <taxon>Bacteria</taxon>
        <taxon>Pseudomonadati</taxon>
        <taxon>Thermodesulfobacteriota</taxon>
        <taxon>Desulfomonilia</taxon>
        <taxon>Desulfomonilales</taxon>
        <taxon>Desulfomonilaceae</taxon>
        <taxon>Desulfomonile</taxon>
    </lineage>
</organism>
<feature type="transmembrane region" description="Helical" evidence="1">
    <location>
        <begin position="462"/>
        <end position="478"/>
    </location>
</feature>
<feature type="transmembrane region" description="Helical" evidence="1">
    <location>
        <begin position="192"/>
        <end position="225"/>
    </location>
</feature>
<dbReference type="GO" id="GO:0016740">
    <property type="term" value="F:transferase activity"/>
    <property type="evidence" value="ECO:0007669"/>
    <property type="project" value="UniProtKB-KW"/>
</dbReference>
<name>I4C7G2_DESTA</name>
<keyword evidence="1" id="KW-1133">Transmembrane helix</keyword>
<feature type="transmembrane region" description="Helical" evidence="1">
    <location>
        <begin position="520"/>
        <end position="543"/>
    </location>
</feature>